<dbReference type="PANTHER" id="PTHR43829">
    <property type="entry name" value="AQUAPORIN OR AQUAGLYCEROPORIN RELATED"/>
    <property type="match status" value="1"/>
</dbReference>
<accession>A0AAV2T188</accession>
<dbReference type="EMBL" id="CAXLJL010000001">
    <property type="protein sequence ID" value="CAL5129337.1"/>
    <property type="molecule type" value="Genomic_DNA"/>
</dbReference>
<keyword evidence="6 8" id="KW-0472">Membrane</keyword>
<dbReference type="SUPFAM" id="SSF81338">
    <property type="entry name" value="Aquaporin-like"/>
    <property type="match status" value="1"/>
</dbReference>
<dbReference type="InterPro" id="IPR050363">
    <property type="entry name" value="MIP/Aquaporin"/>
</dbReference>
<dbReference type="PANTHER" id="PTHR43829:SF9">
    <property type="entry name" value="AQUAPORIN-9"/>
    <property type="match status" value="1"/>
</dbReference>
<dbReference type="GO" id="GO:0015250">
    <property type="term" value="F:water channel activity"/>
    <property type="evidence" value="ECO:0007669"/>
    <property type="project" value="TreeGrafter"/>
</dbReference>
<dbReference type="InterPro" id="IPR023271">
    <property type="entry name" value="Aquaporin-like"/>
</dbReference>
<reference evidence="9" key="1">
    <citation type="submission" date="2024-06" db="EMBL/GenBank/DDBJ databases">
        <authorList>
            <person name="Liu X."/>
            <person name="Lenzi L."/>
            <person name="Haldenby T S."/>
            <person name="Uol C."/>
        </authorList>
    </citation>
    <scope>NUCLEOTIDE SEQUENCE</scope>
</reference>
<feature type="transmembrane region" description="Helical" evidence="8">
    <location>
        <begin position="249"/>
        <end position="268"/>
    </location>
</feature>
<feature type="transmembrane region" description="Helical" evidence="8">
    <location>
        <begin position="29"/>
        <end position="52"/>
    </location>
</feature>
<feature type="transmembrane region" description="Helical" evidence="8">
    <location>
        <begin position="64"/>
        <end position="89"/>
    </location>
</feature>
<evidence type="ECO:0000256" key="2">
    <source>
        <dbReference type="ARBA" id="ARBA00006175"/>
    </source>
</evidence>
<dbReference type="NCBIfam" id="TIGR00861">
    <property type="entry name" value="MIP"/>
    <property type="match status" value="1"/>
</dbReference>
<feature type="transmembrane region" description="Helical" evidence="8">
    <location>
        <begin position="198"/>
        <end position="215"/>
    </location>
</feature>
<dbReference type="Pfam" id="PF00230">
    <property type="entry name" value="MIP"/>
    <property type="match status" value="1"/>
</dbReference>
<gene>
    <name evidence="9" type="ORF">CDAUBV1_LOCUS270</name>
</gene>
<evidence type="ECO:0000256" key="7">
    <source>
        <dbReference type="RuleBase" id="RU000477"/>
    </source>
</evidence>
<comment type="similarity">
    <text evidence="2 7">Belongs to the MIP/aquaporin (TC 1.A.8) family.</text>
</comment>
<evidence type="ECO:0000256" key="5">
    <source>
        <dbReference type="ARBA" id="ARBA00022989"/>
    </source>
</evidence>
<dbReference type="PRINTS" id="PR00783">
    <property type="entry name" value="MINTRINSICP"/>
</dbReference>
<evidence type="ECO:0000256" key="1">
    <source>
        <dbReference type="ARBA" id="ARBA00004141"/>
    </source>
</evidence>
<sequence>MGRNSFTVDENRNGFQRFVDKLRLRSHPLLRACLGEFCGTLVLMVFGCGLMAQVILGNHAFGGFLSVSLGWGMAVTFGVFFAGSCAAGHVNPAVTVGFACAGKFPFRHVPFYILSQLAGGFIGSLVVFGVYREKIYQYIEAKDAGHFLVETTGAIFVTRPSASQFTCFLDQVLGTALLAAGVLVMIDPKAWQMPKHLVPLYVGLLIYAIVGCFAINCGGALNPARDLCPRLVILICGWGFNAFSADNYFFWVPIVGPIVGAILGSVLYELTIGIHLDPINTPVDQRQEKPDTNMELEQRLLC</sequence>
<dbReference type="CDD" id="cd00333">
    <property type="entry name" value="MIP"/>
    <property type="match status" value="1"/>
</dbReference>
<dbReference type="InterPro" id="IPR022357">
    <property type="entry name" value="MIP_CS"/>
</dbReference>
<dbReference type="Gene3D" id="1.20.1080.10">
    <property type="entry name" value="Glycerol uptake facilitator protein"/>
    <property type="match status" value="1"/>
</dbReference>
<evidence type="ECO:0000256" key="3">
    <source>
        <dbReference type="ARBA" id="ARBA00022448"/>
    </source>
</evidence>
<dbReference type="GO" id="GO:0005886">
    <property type="term" value="C:plasma membrane"/>
    <property type="evidence" value="ECO:0007669"/>
    <property type="project" value="TreeGrafter"/>
</dbReference>
<comment type="subcellular location">
    <subcellularLocation>
        <location evidence="1">Membrane</location>
        <topology evidence="1">Multi-pass membrane protein</topology>
    </subcellularLocation>
</comment>
<comment type="caution">
    <text evidence="9">The sequence shown here is derived from an EMBL/GenBank/DDBJ whole genome shotgun (WGS) entry which is preliminary data.</text>
</comment>
<proteinExistence type="inferred from homology"/>
<dbReference type="PROSITE" id="PS00221">
    <property type="entry name" value="MIP"/>
    <property type="match status" value="1"/>
</dbReference>
<evidence type="ECO:0000256" key="4">
    <source>
        <dbReference type="ARBA" id="ARBA00022692"/>
    </source>
</evidence>
<name>A0AAV2T188_CALDB</name>
<organism evidence="9 10">
    <name type="scientific">Calicophoron daubneyi</name>
    <name type="common">Rumen fluke</name>
    <name type="synonym">Paramphistomum daubneyi</name>
    <dbReference type="NCBI Taxonomy" id="300641"/>
    <lineage>
        <taxon>Eukaryota</taxon>
        <taxon>Metazoa</taxon>
        <taxon>Spiralia</taxon>
        <taxon>Lophotrochozoa</taxon>
        <taxon>Platyhelminthes</taxon>
        <taxon>Trematoda</taxon>
        <taxon>Digenea</taxon>
        <taxon>Plagiorchiida</taxon>
        <taxon>Pronocephalata</taxon>
        <taxon>Paramphistomoidea</taxon>
        <taxon>Paramphistomidae</taxon>
        <taxon>Calicophoron</taxon>
    </lineage>
</organism>
<feature type="transmembrane region" description="Helical" evidence="8">
    <location>
        <begin position="168"/>
        <end position="186"/>
    </location>
</feature>
<protein>
    <submittedName>
        <fullName evidence="9">Uncharacterized protein</fullName>
    </submittedName>
</protein>
<evidence type="ECO:0000313" key="9">
    <source>
        <dbReference type="EMBL" id="CAL5129337.1"/>
    </source>
</evidence>
<dbReference type="AlphaFoldDB" id="A0AAV2T188"/>
<dbReference type="Proteomes" id="UP001497525">
    <property type="component" value="Unassembled WGS sequence"/>
</dbReference>
<dbReference type="PRINTS" id="PR02019">
    <property type="entry name" value="AQUAPORIN7"/>
</dbReference>
<keyword evidence="3 7" id="KW-0813">Transport</keyword>
<evidence type="ECO:0000256" key="6">
    <source>
        <dbReference type="ARBA" id="ARBA00023136"/>
    </source>
</evidence>
<evidence type="ECO:0000313" key="10">
    <source>
        <dbReference type="Proteomes" id="UP001497525"/>
    </source>
</evidence>
<keyword evidence="4 7" id="KW-0812">Transmembrane</keyword>
<dbReference type="GO" id="GO:0015254">
    <property type="term" value="F:glycerol channel activity"/>
    <property type="evidence" value="ECO:0007669"/>
    <property type="project" value="TreeGrafter"/>
</dbReference>
<evidence type="ECO:0000256" key="8">
    <source>
        <dbReference type="SAM" id="Phobius"/>
    </source>
</evidence>
<feature type="transmembrane region" description="Helical" evidence="8">
    <location>
        <begin position="109"/>
        <end position="131"/>
    </location>
</feature>
<keyword evidence="5 8" id="KW-1133">Transmembrane helix</keyword>
<dbReference type="InterPro" id="IPR000425">
    <property type="entry name" value="MIP"/>
</dbReference>